<dbReference type="Proteomes" id="UP000657177">
    <property type="component" value="Unassembled WGS sequence"/>
</dbReference>
<evidence type="ECO:0000313" key="9">
    <source>
        <dbReference type="EMBL" id="MBA2132333.1"/>
    </source>
</evidence>
<dbReference type="GO" id="GO:0005886">
    <property type="term" value="C:plasma membrane"/>
    <property type="evidence" value="ECO:0007669"/>
    <property type="project" value="UniProtKB-SubCell"/>
</dbReference>
<dbReference type="CDD" id="cd06853">
    <property type="entry name" value="GT_WecA_like"/>
    <property type="match status" value="1"/>
</dbReference>
<comment type="subcellular location">
    <subcellularLocation>
        <location evidence="1">Cell membrane</location>
        <topology evidence="1">Multi-pass membrane protein</topology>
    </subcellularLocation>
</comment>
<keyword evidence="7" id="KW-0479">Metal-binding</keyword>
<keyword evidence="4 8" id="KW-0812">Transmembrane</keyword>
<feature type="binding site" evidence="7">
    <location>
        <position position="156"/>
    </location>
    <ligand>
        <name>Mg(2+)</name>
        <dbReference type="ChEBI" id="CHEBI:18420"/>
    </ligand>
</feature>
<evidence type="ECO:0000256" key="3">
    <source>
        <dbReference type="ARBA" id="ARBA00022679"/>
    </source>
</evidence>
<feature type="transmembrane region" description="Helical" evidence="8">
    <location>
        <begin position="219"/>
        <end position="237"/>
    </location>
</feature>
<evidence type="ECO:0000256" key="4">
    <source>
        <dbReference type="ARBA" id="ARBA00022692"/>
    </source>
</evidence>
<comment type="caution">
    <text evidence="9">The sequence shown here is derived from an EMBL/GenBank/DDBJ whole genome shotgun (WGS) entry which is preliminary data.</text>
</comment>
<dbReference type="GO" id="GO:0016780">
    <property type="term" value="F:phosphotransferase activity, for other substituted phosphate groups"/>
    <property type="evidence" value="ECO:0007669"/>
    <property type="project" value="InterPro"/>
</dbReference>
<evidence type="ECO:0000256" key="2">
    <source>
        <dbReference type="ARBA" id="ARBA00022475"/>
    </source>
</evidence>
<keyword evidence="7" id="KW-0460">Magnesium</keyword>
<organism evidence="9 10">
    <name type="scientific">Capillibacterium thermochitinicola</name>
    <dbReference type="NCBI Taxonomy" id="2699427"/>
    <lineage>
        <taxon>Bacteria</taxon>
        <taxon>Bacillati</taxon>
        <taxon>Bacillota</taxon>
        <taxon>Capillibacterium</taxon>
    </lineage>
</organism>
<reference evidence="9" key="1">
    <citation type="submission" date="2020-06" db="EMBL/GenBank/DDBJ databases">
        <title>Novel chitinolytic bacterium.</title>
        <authorList>
            <person name="Ungkulpasvich U."/>
            <person name="Kosugi A."/>
            <person name="Uke A."/>
        </authorList>
    </citation>
    <scope>NUCLEOTIDE SEQUENCE</scope>
    <source>
        <strain evidence="9">UUS1-1</strain>
    </source>
</reference>
<name>A0A8J6LLP4_9FIRM</name>
<dbReference type="GO" id="GO:0071555">
    <property type="term" value="P:cell wall organization"/>
    <property type="evidence" value="ECO:0007669"/>
    <property type="project" value="TreeGrafter"/>
</dbReference>
<accession>A0A8J6LLP4</accession>
<dbReference type="EMBL" id="JAAKDE010000003">
    <property type="protein sequence ID" value="MBA2132333.1"/>
    <property type="molecule type" value="Genomic_DNA"/>
</dbReference>
<evidence type="ECO:0000256" key="5">
    <source>
        <dbReference type="ARBA" id="ARBA00022989"/>
    </source>
</evidence>
<keyword evidence="5 8" id="KW-1133">Transmembrane helix</keyword>
<evidence type="ECO:0000313" key="10">
    <source>
        <dbReference type="Proteomes" id="UP000657177"/>
    </source>
</evidence>
<evidence type="ECO:0000256" key="7">
    <source>
        <dbReference type="PIRSR" id="PIRSR600715-1"/>
    </source>
</evidence>
<feature type="transmembrane region" description="Helical" evidence="8">
    <location>
        <begin position="164"/>
        <end position="181"/>
    </location>
</feature>
<keyword evidence="6 8" id="KW-0472">Membrane</keyword>
<dbReference type="InterPro" id="IPR018480">
    <property type="entry name" value="PNAcMuramoyl-5peptid_Trfase_CS"/>
</dbReference>
<feature type="transmembrane region" description="Helical" evidence="8">
    <location>
        <begin position="106"/>
        <end position="126"/>
    </location>
</feature>
<proteinExistence type="predicted"/>
<dbReference type="PANTHER" id="PTHR22926:SF3">
    <property type="entry name" value="UNDECAPRENYL-PHOSPHATE ALPHA-N-ACETYLGLUCOSAMINYL 1-PHOSPHATE TRANSFERASE"/>
    <property type="match status" value="1"/>
</dbReference>
<sequence length="355" mass="38817">MQWSVFGWNLALLTAVGFGLSFILTAFWTKKGKAWGLMDLPRERRVHTTPRPYTGGLAIFIAFYLTLLLTGGLTFPYLGSICGGGLVIFLLGLVDDKYDLSSGQKLVVQLLVAAFMAWAGVRIVYLTNPFGEMVALGWKSYPLTILWLVLTINVINIIDGLDGLAAGITVIAGLSLLIIGLGLGQSAAVFLCAILVGVLLGFLPYNFYPARIFMGNSGAYFLGFILGVISVIGALKIPTALALVIPVFAMGIPFLDTFWAVWRRWRNGERIMRGDRYHIHHLLLTSGLGMKKAVLVLYGLSLLSGLASIFLSRATLRLGFLIVMIGTGLIFLCLYGLMGLQSAAREQEEEKRRSW</sequence>
<evidence type="ECO:0000256" key="6">
    <source>
        <dbReference type="ARBA" id="ARBA00023136"/>
    </source>
</evidence>
<feature type="transmembrane region" description="Helical" evidence="8">
    <location>
        <begin position="243"/>
        <end position="262"/>
    </location>
</feature>
<dbReference type="InterPro" id="IPR000715">
    <property type="entry name" value="Glycosyl_transferase_4"/>
</dbReference>
<dbReference type="Pfam" id="PF00953">
    <property type="entry name" value="Glycos_transf_4"/>
    <property type="match status" value="1"/>
</dbReference>
<keyword evidence="2" id="KW-1003">Cell membrane</keyword>
<dbReference type="PROSITE" id="PS01348">
    <property type="entry name" value="MRAY_2"/>
    <property type="match status" value="1"/>
</dbReference>
<protein>
    <submittedName>
        <fullName evidence="9">Undecaprenyl/decaprenyl-phosphate alpha-N-acetylglucosaminyl 1-phosphate transferase</fullName>
    </submittedName>
</protein>
<keyword evidence="10" id="KW-1185">Reference proteome</keyword>
<feature type="transmembrane region" description="Helical" evidence="8">
    <location>
        <begin position="75"/>
        <end position="94"/>
    </location>
</feature>
<comment type="cofactor">
    <cofactor evidence="7">
        <name>Mg(2+)</name>
        <dbReference type="ChEBI" id="CHEBI:18420"/>
    </cofactor>
</comment>
<dbReference type="AlphaFoldDB" id="A0A8J6LLP4"/>
<dbReference type="RefSeq" id="WP_181338785.1">
    <property type="nucleotide sequence ID" value="NZ_JAAKDE010000003.1"/>
</dbReference>
<gene>
    <name evidence="9" type="ORF">G5B42_02055</name>
</gene>
<dbReference type="PANTHER" id="PTHR22926">
    <property type="entry name" value="PHOSPHO-N-ACETYLMURAMOYL-PENTAPEPTIDE-TRANSFERASE"/>
    <property type="match status" value="1"/>
</dbReference>
<feature type="transmembrane region" description="Helical" evidence="8">
    <location>
        <begin position="6"/>
        <end position="29"/>
    </location>
</feature>
<feature type="transmembrane region" description="Helical" evidence="8">
    <location>
        <begin position="293"/>
        <end position="312"/>
    </location>
</feature>
<dbReference type="GO" id="GO:0044038">
    <property type="term" value="P:cell wall macromolecule biosynthetic process"/>
    <property type="evidence" value="ECO:0007669"/>
    <property type="project" value="TreeGrafter"/>
</dbReference>
<feature type="transmembrane region" description="Helical" evidence="8">
    <location>
        <begin position="187"/>
        <end position="207"/>
    </location>
</feature>
<evidence type="ECO:0000256" key="1">
    <source>
        <dbReference type="ARBA" id="ARBA00004651"/>
    </source>
</evidence>
<dbReference type="GO" id="GO:0009103">
    <property type="term" value="P:lipopolysaccharide biosynthetic process"/>
    <property type="evidence" value="ECO:0007669"/>
    <property type="project" value="TreeGrafter"/>
</dbReference>
<dbReference type="GO" id="GO:0046872">
    <property type="term" value="F:metal ion binding"/>
    <property type="evidence" value="ECO:0007669"/>
    <property type="project" value="UniProtKB-KW"/>
</dbReference>
<evidence type="ECO:0000256" key="8">
    <source>
        <dbReference type="SAM" id="Phobius"/>
    </source>
</evidence>
<feature type="transmembrane region" description="Helical" evidence="8">
    <location>
        <begin position="318"/>
        <end position="337"/>
    </location>
</feature>
<keyword evidence="3 9" id="KW-0808">Transferase</keyword>
<feature type="transmembrane region" description="Helical" evidence="8">
    <location>
        <begin position="138"/>
        <end position="157"/>
    </location>
</feature>